<dbReference type="PANTHER" id="PTHR24221">
    <property type="entry name" value="ATP-BINDING CASSETTE SUB-FAMILY B"/>
    <property type="match status" value="1"/>
</dbReference>
<keyword evidence="12" id="KW-1185">Reference proteome</keyword>
<name>A0ABQ4UTU1_9HYPH</name>
<dbReference type="Gene3D" id="3.40.50.300">
    <property type="entry name" value="P-loop containing nucleotide triphosphate hydrolases"/>
    <property type="match status" value="1"/>
</dbReference>
<feature type="domain" description="ABC transporter" evidence="9">
    <location>
        <begin position="331"/>
        <end position="567"/>
    </location>
</feature>
<dbReference type="InterPro" id="IPR003593">
    <property type="entry name" value="AAA+_ATPase"/>
</dbReference>
<evidence type="ECO:0000256" key="1">
    <source>
        <dbReference type="ARBA" id="ARBA00004651"/>
    </source>
</evidence>
<evidence type="ECO:0000256" key="3">
    <source>
        <dbReference type="ARBA" id="ARBA00022692"/>
    </source>
</evidence>
<dbReference type="InterPro" id="IPR036640">
    <property type="entry name" value="ABC1_TM_sf"/>
</dbReference>
<comment type="similarity">
    <text evidence="2">Belongs to the ABC transporter superfamily.</text>
</comment>
<dbReference type="SUPFAM" id="SSF52540">
    <property type="entry name" value="P-loop containing nucleoside triphosphate hydrolases"/>
    <property type="match status" value="1"/>
</dbReference>
<dbReference type="PROSITE" id="PS50893">
    <property type="entry name" value="ABC_TRANSPORTER_2"/>
    <property type="match status" value="1"/>
</dbReference>
<dbReference type="InterPro" id="IPR017871">
    <property type="entry name" value="ABC_transporter-like_CS"/>
</dbReference>
<dbReference type="InterPro" id="IPR039421">
    <property type="entry name" value="Type_1_exporter"/>
</dbReference>
<dbReference type="Proteomes" id="UP001055093">
    <property type="component" value="Unassembled WGS sequence"/>
</dbReference>
<evidence type="ECO:0000259" key="9">
    <source>
        <dbReference type="PROSITE" id="PS50893"/>
    </source>
</evidence>
<evidence type="ECO:0000259" key="10">
    <source>
        <dbReference type="PROSITE" id="PS50929"/>
    </source>
</evidence>
<sequence length="581" mass="60981">MLAPHRASGLAPILGSCRRAIVGLALMSGLVNLLYLTGSFFMLQVYDRVIPSRSVPTLIGLSVLALALYAFQGGLEILRARTLVRVGGIVDEALGPRVFDAAVRAPLVGTMPGDGLLPVRDLDALRSFLSGPAPGALFDLPWIPFYVGICCVFHPLIGIAALLGGAALVALTLLTDRLTRAPTREASGLMARRNGLIEAGRRNAESLAALGMRTVFMNRWSAAGRDYRALQQVLADVGGGFGAASKVFRLALQSGVLALGAYLVIEGEASSGVIIAGSILVSRALAPIELAIANWRSFVGARQSWTRLESLFAALPPQPDLQELPPPCQTLRVQSLSLAPPSIQRVVLHDIGFALEAGDSLGIIGPSASGKSSLMRAVVGVWAPMRGSVRLDGATLDQWSSTALGRHIGYLPQDVELFDGTIAENIARFQPDAAPEAIIAAAQAAGFHEAILGLPDGYNALIGDRGARLSAGQRQRVGLARALYDDPFLVVLDEPNANLDSAGEAALAAAMLGVRRRGGIVVVATHRPNVLSSVDLILALADGHTADFGPKDEVLRRLLRTASVPPAADAAGTAKIRQVRV</sequence>
<proteinExistence type="inferred from homology"/>
<dbReference type="Pfam" id="PF00005">
    <property type="entry name" value="ABC_tran"/>
    <property type="match status" value="1"/>
</dbReference>
<dbReference type="SMART" id="SM00382">
    <property type="entry name" value="AAA"/>
    <property type="match status" value="1"/>
</dbReference>
<dbReference type="SUPFAM" id="SSF90123">
    <property type="entry name" value="ABC transporter transmembrane region"/>
    <property type="match status" value="1"/>
</dbReference>
<dbReference type="RefSeq" id="WP_281405154.1">
    <property type="nucleotide sequence ID" value="NZ_BPRE01000006.1"/>
</dbReference>
<dbReference type="PROSITE" id="PS50929">
    <property type="entry name" value="ABC_TM1F"/>
    <property type="match status" value="1"/>
</dbReference>
<feature type="transmembrane region" description="Helical" evidence="8">
    <location>
        <begin position="145"/>
        <end position="174"/>
    </location>
</feature>
<dbReference type="CDD" id="cd18586">
    <property type="entry name" value="ABC_6TM_PrtD_like"/>
    <property type="match status" value="1"/>
</dbReference>
<dbReference type="GO" id="GO:0005524">
    <property type="term" value="F:ATP binding"/>
    <property type="evidence" value="ECO:0007669"/>
    <property type="project" value="UniProtKB-KW"/>
</dbReference>
<evidence type="ECO:0000256" key="8">
    <source>
        <dbReference type="SAM" id="Phobius"/>
    </source>
</evidence>
<dbReference type="NCBIfam" id="TIGR01842">
    <property type="entry name" value="type_I_sec_PrtD"/>
    <property type="match status" value="1"/>
</dbReference>
<dbReference type="Gene3D" id="1.20.1560.10">
    <property type="entry name" value="ABC transporter type 1, transmembrane domain"/>
    <property type="match status" value="1"/>
</dbReference>
<dbReference type="InterPro" id="IPR003439">
    <property type="entry name" value="ABC_transporter-like_ATP-bd"/>
</dbReference>
<accession>A0ABQ4UTU1</accession>
<comment type="caution">
    <text evidence="11">The sequence shown here is derived from an EMBL/GenBank/DDBJ whole genome shotgun (WGS) entry which is preliminary data.</text>
</comment>
<dbReference type="PANTHER" id="PTHR24221:SF248">
    <property type="entry name" value="ABC TRANSPORTER TRANSMEMBRANE REGION"/>
    <property type="match status" value="1"/>
</dbReference>
<evidence type="ECO:0000313" key="12">
    <source>
        <dbReference type="Proteomes" id="UP001055093"/>
    </source>
</evidence>
<evidence type="ECO:0000256" key="2">
    <source>
        <dbReference type="ARBA" id="ARBA00005417"/>
    </source>
</evidence>
<organism evidence="11 12">
    <name type="scientific">Methylorubrum suomiense</name>
    <dbReference type="NCBI Taxonomy" id="144191"/>
    <lineage>
        <taxon>Bacteria</taxon>
        <taxon>Pseudomonadati</taxon>
        <taxon>Pseudomonadota</taxon>
        <taxon>Alphaproteobacteria</taxon>
        <taxon>Hyphomicrobiales</taxon>
        <taxon>Methylobacteriaceae</taxon>
        <taxon>Methylorubrum</taxon>
    </lineage>
</organism>
<dbReference type="PROSITE" id="PS00211">
    <property type="entry name" value="ABC_TRANSPORTER_1"/>
    <property type="match status" value="1"/>
</dbReference>
<evidence type="ECO:0000256" key="7">
    <source>
        <dbReference type="ARBA" id="ARBA00023136"/>
    </source>
</evidence>
<evidence type="ECO:0000256" key="6">
    <source>
        <dbReference type="ARBA" id="ARBA00022989"/>
    </source>
</evidence>
<evidence type="ECO:0000256" key="4">
    <source>
        <dbReference type="ARBA" id="ARBA00022741"/>
    </source>
</evidence>
<evidence type="ECO:0000313" key="11">
    <source>
        <dbReference type="EMBL" id="GJE75642.1"/>
    </source>
</evidence>
<gene>
    <name evidence="11" type="primary">prsD_1</name>
    <name evidence="11" type="ORF">BGCPKDLD_2227</name>
</gene>
<dbReference type="InterPro" id="IPR011527">
    <property type="entry name" value="ABC1_TM_dom"/>
</dbReference>
<evidence type="ECO:0000256" key="5">
    <source>
        <dbReference type="ARBA" id="ARBA00022840"/>
    </source>
</evidence>
<reference evidence="11" key="1">
    <citation type="journal article" date="2021" name="Front. Microbiol.">
        <title>Comprehensive Comparative Genomics and Phenotyping of Methylobacterium Species.</title>
        <authorList>
            <person name="Alessa O."/>
            <person name="Ogura Y."/>
            <person name="Fujitani Y."/>
            <person name="Takami H."/>
            <person name="Hayashi T."/>
            <person name="Sahin N."/>
            <person name="Tani A."/>
        </authorList>
    </citation>
    <scope>NUCLEOTIDE SEQUENCE</scope>
    <source>
        <strain evidence="11">DSM 14458</strain>
    </source>
</reference>
<keyword evidence="7 8" id="KW-0472">Membrane</keyword>
<dbReference type="Pfam" id="PF00664">
    <property type="entry name" value="ABC_membrane"/>
    <property type="match status" value="1"/>
</dbReference>
<reference evidence="11" key="2">
    <citation type="submission" date="2021-08" db="EMBL/GenBank/DDBJ databases">
        <authorList>
            <person name="Tani A."/>
            <person name="Ola A."/>
            <person name="Ogura Y."/>
            <person name="Katsura K."/>
            <person name="Hayashi T."/>
        </authorList>
    </citation>
    <scope>NUCLEOTIDE SEQUENCE</scope>
    <source>
        <strain evidence="11">DSM 14458</strain>
    </source>
</reference>
<keyword evidence="6 8" id="KW-1133">Transmembrane helix</keyword>
<dbReference type="PROSITE" id="PS51257">
    <property type="entry name" value="PROKAR_LIPOPROTEIN"/>
    <property type="match status" value="1"/>
</dbReference>
<dbReference type="InterPro" id="IPR027417">
    <property type="entry name" value="P-loop_NTPase"/>
</dbReference>
<dbReference type="InterPro" id="IPR010128">
    <property type="entry name" value="ATPase_T1SS_PrtD-like"/>
</dbReference>
<keyword evidence="5 11" id="KW-0067">ATP-binding</keyword>
<feature type="transmembrane region" description="Helical" evidence="8">
    <location>
        <begin position="55"/>
        <end position="75"/>
    </location>
</feature>
<feature type="transmembrane region" description="Helical" evidence="8">
    <location>
        <begin position="20"/>
        <end position="43"/>
    </location>
</feature>
<comment type="subcellular location">
    <subcellularLocation>
        <location evidence="1">Cell membrane</location>
        <topology evidence="1">Multi-pass membrane protein</topology>
    </subcellularLocation>
</comment>
<dbReference type="EMBL" id="BPRE01000006">
    <property type="protein sequence ID" value="GJE75642.1"/>
    <property type="molecule type" value="Genomic_DNA"/>
</dbReference>
<feature type="domain" description="ABC transmembrane type-1" evidence="10">
    <location>
        <begin position="22"/>
        <end position="300"/>
    </location>
</feature>
<protein>
    <submittedName>
        <fullName evidence="11">Type I secretion system ATP-binding protein PrsD</fullName>
    </submittedName>
</protein>
<keyword evidence="3 8" id="KW-0812">Transmembrane</keyword>
<dbReference type="InterPro" id="IPR047957">
    <property type="entry name" value="ABC_AprD-like_6TM"/>
</dbReference>
<keyword evidence="4" id="KW-0547">Nucleotide-binding</keyword>